<dbReference type="InterPro" id="IPR036249">
    <property type="entry name" value="Thioredoxin-like_sf"/>
</dbReference>
<keyword evidence="2 4" id="KW-0560">Oxidoreductase</keyword>
<name>A0A068QSX9_9GAMM</name>
<dbReference type="Pfam" id="PF03960">
    <property type="entry name" value="ArsC"/>
    <property type="match status" value="1"/>
</dbReference>
<dbReference type="PANTHER" id="PTHR30041:SF4">
    <property type="entry name" value="ARSENATE REDUCTASE"/>
    <property type="match status" value="1"/>
</dbReference>
<evidence type="ECO:0000256" key="2">
    <source>
        <dbReference type="ARBA" id="ARBA00023002"/>
    </source>
</evidence>
<organism evidence="5 6">
    <name type="scientific">Xenorhabdus doucetiae</name>
    <dbReference type="NCBI Taxonomy" id="351671"/>
    <lineage>
        <taxon>Bacteria</taxon>
        <taxon>Pseudomonadati</taxon>
        <taxon>Pseudomonadota</taxon>
        <taxon>Gammaproteobacteria</taxon>
        <taxon>Enterobacterales</taxon>
        <taxon>Morganellaceae</taxon>
        <taxon>Xenorhabdus</taxon>
    </lineage>
</organism>
<dbReference type="EC" id="1.20.4.1" evidence="4"/>
<proteinExistence type="inferred from homology"/>
<accession>A0A068QSX9</accession>
<evidence type="ECO:0000313" key="6">
    <source>
        <dbReference type="Proteomes" id="UP000032721"/>
    </source>
</evidence>
<reference evidence="5 6" key="1">
    <citation type="submission" date="2013-07" db="EMBL/GenBank/DDBJ databases">
        <authorList>
            <person name="Genoscope - CEA"/>
        </authorList>
    </citation>
    <scope>NUCLEOTIDE SEQUENCE [LARGE SCALE GENOMIC DNA]</scope>
    <source>
        <strain evidence="6">FRM16 / DSM 17909</strain>
    </source>
</reference>
<dbReference type="KEGG" id="xdo:XDD1_2423"/>
<evidence type="ECO:0000256" key="4">
    <source>
        <dbReference type="RuleBase" id="RU362029"/>
    </source>
</evidence>
<dbReference type="Proteomes" id="UP000032721">
    <property type="component" value="Chromosome"/>
</dbReference>
<protein>
    <recommendedName>
        <fullName evidence="4">Arsenate reductase</fullName>
        <ecNumber evidence="4">1.20.4.1</ecNumber>
    </recommendedName>
</protein>
<evidence type="ECO:0000256" key="1">
    <source>
        <dbReference type="ARBA" id="ARBA00007198"/>
    </source>
</evidence>
<dbReference type="InterPro" id="IPR006660">
    <property type="entry name" value="Arsenate_reductase-like"/>
</dbReference>
<dbReference type="CDD" id="cd03034">
    <property type="entry name" value="ArsC_ArsC"/>
    <property type="match status" value="1"/>
</dbReference>
<evidence type="ECO:0000313" key="5">
    <source>
        <dbReference type="EMBL" id="CDG18122.1"/>
    </source>
</evidence>
<evidence type="ECO:0000256" key="3">
    <source>
        <dbReference type="PROSITE-ProRule" id="PRU01282"/>
    </source>
</evidence>
<dbReference type="AlphaFoldDB" id="A0A068QSX9"/>
<dbReference type="EMBL" id="FO704550">
    <property type="protein sequence ID" value="CDG18122.1"/>
    <property type="molecule type" value="Genomic_DNA"/>
</dbReference>
<dbReference type="PANTHER" id="PTHR30041">
    <property type="entry name" value="ARSENATE REDUCTASE"/>
    <property type="match status" value="1"/>
</dbReference>
<dbReference type="NCBIfam" id="TIGR00014">
    <property type="entry name" value="arsC"/>
    <property type="match status" value="1"/>
</dbReference>
<comment type="catalytic activity">
    <reaction evidence="4">
        <text>[glutaredoxin]-dithiol + arsenate + glutathione + H(+) = glutathionyl-S-S-[glutaredoxin] + arsenite + H2O</text>
        <dbReference type="Rhea" id="RHEA:22016"/>
        <dbReference type="Rhea" id="RHEA-COMP:10729"/>
        <dbReference type="Rhea" id="RHEA-COMP:17668"/>
        <dbReference type="ChEBI" id="CHEBI:15377"/>
        <dbReference type="ChEBI" id="CHEBI:15378"/>
        <dbReference type="ChEBI" id="CHEBI:29242"/>
        <dbReference type="ChEBI" id="CHEBI:29950"/>
        <dbReference type="ChEBI" id="CHEBI:48597"/>
        <dbReference type="ChEBI" id="CHEBI:57925"/>
        <dbReference type="ChEBI" id="CHEBI:146199"/>
        <dbReference type="EC" id="1.20.4.1"/>
    </reaction>
</comment>
<dbReference type="PROSITE" id="PS51353">
    <property type="entry name" value="ARSC"/>
    <property type="match status" value="1"/>
</dbReference>
<sequence>MKDFYMQHVTFYHNPRCSKSRETLELVEKLGITPEIIHYLDTPPTAEQLAILLKQLGFKDARQLMRTKEDRYKELNLDDAALSQEALLQAMAENPKLIERPIVVVGGKARLGRPPEQVKEILL</sequence>
<comment type="similarity">
    <text evidence="1 3 4">Belongs to the ArsC family.</text>
</comment>
<gene>
    <name evidence="5" type="ORF">XDD1_2423</name>
</gene>
<dbReference type="SUPFAM" id="SSF52833">
    <property type="entry name" value="Thioredoxin-like"/>
    <property type="match status" value="1"/>
</dbReference>
<dbReference type="HOGENOM" id="CLU_116644_0_1_6"/>
<dbReference type="Gene3D" id="3.40.30.10">
    <property type="entry name" value="Glutaredoxin"/>
    <property type="match status" value="1"/>
</dbReference>
<dbReference type="STRING" id="351671.XDD1_2423"/>
<dbReference type="InterPro" id="IPR006659">
    <property type="entry name" value="Arsenate_reductase"/>
</dbReference>
<dbReference type="GO" id="GO:0008794">
    <property type="term" value="F:arsenate reductase (glutaredoxin) activity"/>
    <property type="evidence" value="ECO:0007669"/>
    <property type="project" value="UniProtKB-UniRule"/>
</dbReference>